<name>A0A0N8QBN2_PSESX</name>
<evidence type="ECO:0000313" key="1">
    <source>
        <dbReference type="EMBL" id="AVX23194.1"/>
    </source>
</evidence>
<evidence type="ECO:0000313" key="2">
    <source>
        <dbReference type="Proteomes" id="UP000240475"/>
    </source>
</evidence>
<sequence>MSHSSQQQFRSVWATLQSLRKEVADLQLSELERAESLRGHQTVDDREVIEQSFAALERAIDDMEVTLASIGEATGEIGKL</sequence>
<protein>
    <submittedName>
        <fullName evidence="1">Uncharacterized protein</fullName>
    </submittedName>
</protein>
<organism evidence="1 2">
    <name type="scientific">Pseudomonas syringae pv. atrofaciens</name>
    <dbReference type="NCBI Taxonomy" id="192087"/>
    <lineage>
        <taxon>Bacteria</taxon>
        <taxon>Pseudomonadati</taxon>
        <taxon>Pseudomonadota</taxon>
        <taxon>Gammaproteobacteria</taxon>
        <taxon>Pseudomonadales</taxon>
        <taxon>Pseudomonadaceae</taxon>
        <taxon>Pseudomonas</taxon>
        <taxon>Pseudomonas syringae</taxon>
    </lineage>
</organism>
<gene>
    <name evidence="1" type="ORF">DA456_07190</name>
</gene>
<dbReference type="EMBL" id="CP028490">
    <property type="protein sequence ID" value="AVX23194.1"/>
    <property type="molecule type" value="Genomic_DNA"/>
</dbReference>
<dbReference type="Proteomes" id="UP000240475">
    <property type="component" value="Chromosome"/>
</dbReference>
<dbReference type="RefSeq" id="WP_003318398.1">
    <property type="nucleotide sequence ID" value="NZ_CP028490.1"/>
</dbReference>
<accession>A0A0N8QBN2</accession>
<reference evidence="1 2" key="1">
    <citation type="submission" date="2018-04" db="EMBL/GenBank/DDBJ databases">
        <authorList>
            <person name="Cha J.-S."/>
        </authorList>
    </citation>
    <scope>NUCLEOTIDE SEQUENCE [LARGE SCALE GENOMIC DNA]</scope>
    <source>
        <strain evidence="1 2">LMG5095</strain>
    </source>
</reference>
<proteinExistence type="predicted"/>
<dbReference type="AlphaFoldDB" id="A0A0N8QBN2"/>